<evidence type="ECO:0000313" key="2">
    <source>
        <dbReference type="Proteomes" id="UP000249169"/>
    </source>
</evidence>
<dbReference type="AlphaFoldDB" id="A0A328CAU4"/>
<accession>A0A328CAU4</accession>
<proteinExistence type="predicted"/>
<name>A0A328CAU4_9DELT</name>
<reference evidence="1 2" key="1">
    <citation type="submission" date="2018-05" db="EMBL/GenBank/DDBJ databases">
        <title>Lujinxingia marina gen. nov. sp. nov., a new facultative anaerobic member of the class Deltaproteobacteria, and proposal of Lujinxingaceae fam. nov.</title>
        <authorList>
            <person name="Li C.-M."/>
        </authorList>
    </citation>
    <scope>NUCLEOTIDE SEQUENCE [LARGE SCALE GENOMIC DNA]</scope>
    <source>
        <strain evidence="1 2">B210</strain>
    </source>
</reference>
<evidence type="ECO:0008006" key="3">
    <source>
        <dbReference type="Google" id="ProtNLM"/>
    </source>
</evidence>
<sequence length="417" mass="45309">MGDMKLVLRKWLLALGGTALLWGVGEARAYGWELIDGEGFGLELGGYAQSAGGLVRPGVDWPDESIPEYGGLHGQVFRLQWRAHLGESLMVELDQRLLAQMTSGAALQSGEGYGLGASVTPERSVDWEWRWVDEEGVGLSHDVERLILRYFASWGEVVVGRQAITWGSSALFPVVDVWAQFSPLELDQTEKPGVDAVRALLYPGGGIELDVVVADRGGWDDIAYGLRASRSFGAADIVVGGGRFWRRGALLLGAAYDFSSWKGRADVYVPLAEFESEAVGPRATLGVDILRGRWLFSVEQHFNGGGASDARGYQMPARQDALSRGETYYSGRHYTGGVLSVEGQGRFRGTVSAQVNWSDGSVLVGPSVYYALSDASDLTVGFFEGIGDRAVLVPQPELRSEFGAYGGFYYAQFRGFF</sequence>
<protein>
    <recommendedName>
        <fullName evidence="3">Porin domain-containing protein</fullName>
    </recommendedName>
</protein>
<evidence type="ECO:0000313" key="1">
    <source>
        <dbReference type="EMBL" id="RAL22883.1"/>
    </source>
</evidence>
<dbReference type="Proteomes" id="UP000249169">
    <property type="component" value="Unassembled WGS sequence"/>
</dbReference>
<dbReference type="OrthoDB" id="5289878at2"/>
<organism evidence="1 2">
    <name type="scientific">Lujinxingia litoralis</name>
    <dbReference type="NCBI Taxonomy" id="2211119"/>
    <lineage>
        <taxon>Bacteria</taxon>
        <taxon>Deltaproteobacteria</taxon>
        <taxon>Bradymonadales</taxon>
        <taxon>Lujinxingiaceae</taxon>
        <taxon>Lujinxingia</taxon>
    </lineage>
</organism>
<comment type="caution">
    <text evidence="1">The sequence shown here is derived from an EMBL/GenBank/DDBJ whole genome shotgun (WGS) entry which is preliminary data.</text>
</comment>
<keyword evidence="2" id="KW-1185">Reference proteome</keyword>
<dbReference type="EMBL" id="QHKO01000003">
    <property type="protein sequence ID" value="RAL22883.1"/>
    <property type="molecule type" value="Genomic_DNA"/>
</dbReference>
<dbReference type="RefSeq" id="WP_111729411.1">
    <property type="nucleotide sequence ID" value="NZ_QHKO01000003.1"/>
</dbReference>
<gene>
    <name evidence="1" type="ORF">DL240_08295</name>
</gene>